<sequence length="40" mass="4823">MGQIYRTSIFLPLPRLFLLFCLLFFPFLSFIFLLFLSLFS</sequence>
<evidence type="ECO:0000313" key="5">
    <source>
        <dbReference type="Proteomes" id="UP000467371"/>
    </source>
</evidence>
<evidence type="ECO:0000313" key="4">
    <source>
        <dbReference type="Proteomes" id="UP000300067"/>
    </source>
</evidence>
<dbReference type="Proteomes" id="UP000467371">
    <property type="component" value="Chromosome"/>
</dbReference>
<accession>A0A4P8QYY7</accession>
<reference evidence="2 4" key="1">
    <citation type="submission" date="2018-05" db="EMBL/GenBank/DDBJ databases">
        <title>Methanosarcina gilichinskyana sp. nov., a novel methanogenic archaeon isolated from Holocene permafrost, North East Russia.</title>
        <authorList>
            <person name="Oshurkova V."/>
            <person name="Meer M."/>
            <person name="Bochkareva O."/>
            <person name="Shcherbakova V."/>
        </authorList>
    </citation>
    <scope>NUCLEOTIDE SEQUENCE [LARGE SCALE GENOMIC DNA]</scope>
    <source>
        <strain evidence="2 4">JL01</strain>
    </source>
</reference>
<evidence type="ECO:0000313" key="3">
    <source>
        <dbReference type="EMBL" id="QIB89639.1"/>
    </source>
</evidence>
<evidence type="ECO:0000313" key="2">
    <source>
        <dbReference type="EMBL" id="QCR16971.1"/>
    </source>
</evidence>
<evidence type="ECO:0000256" key="1">
    <source>
        <dbReference type="SAM" id="Phobius"/>
    </source>
</evidence>
<reference evidence="3 5" key="2">
    <citation type="journal article" date="2020" name="Environ. Microbiol. Rep.">
        <title>Redox cycling of Fe(II) and Fe(III) in magnetite accelerates aceticlastic methanogenesis by Methanosarcina mazei.</title>
        <authorList>
            <person name="Wang H."/>
            <person name="Byrne J.M."/>
            <person name="Liu P."/>
            <person name="Liu J."/>
            <person name="Dong X."/>
            <person name="Lu Y."/>
        </authorList>
    </citation>
    <scope>NUCLEOTIDE SEQUENCE [LARGE SCALE GENOMIC DNA]</scope>
    <source>
        <strain evidence="5">zm-15</strain>
        <strain evidence="3">Zm-15</strain>
    </source>
</reference>
<organism evidence="2 4">
    <name type="scientific">Methanosarcina mazei</name>
    <name type="common">Methanosarcina frisia</name>
    <dbReference type="NCBI Taxonomy" id="2209"/>
    <lineage>
        <taxon>Archaea</taxon>
        <taxon>Methanobacteriati</taxon>
        <taxon>Methanobacteriota</taxon>
        <taxon>Stenosarchaea group</taxon>
        <taxon>Methanomicrobia</taxon>
        <taxon>Methanosarcinales</taxon>
        <taxon>Methanosarcinaceae</taxon>
        <taxon>Methanosarcina</taxon>
    </lineage>
</organism>
<keyword evidence="1" id="KW-0812">Transmembrane</keyword>
<keyword evidence="1" id="KW-0472">Membrane</keyword>
<dbReference type="EMBL" id="CP029709">
    <property type="protein sequence ID" value="QCR16971.1"/>
    <property type="molecule type" value="Genomic_DNA"/>
</dbReference>
<keyword evidence="1" id="KW-1133">Transmembrane helix</keyword>
<dbReference type="EMBL" id="CP042908">
    <property type="protein sequence ID" value="QIB89639.1"/>
    <property type="molecule type" value="Genomic_DNA"/>
</dbReference>
<dbReference type="AlphaFoldDB" id="A0A4P8QYY7"/>
<name>A0A4P8QYY7_METMZ</name>
<proteinExistence type="predicted"/>
<protein>
    <submittedName>
        <fullName evidence="2">Transporter</fullName>
    </submittedName>
</protein>
<dbReference type="Proteomes" id="UP000300067">
    <property type="component" value="Chromosome"/>
</dbReference>
<feature type="transmembrane region" description="Helical" evidence="1">
    <location>
        <begin position="16"/>
        <end position="39"/>
    </location>
</feature>
<gene>
    <name evidence="2" type="ORF">DKM28_14005</name>
    <name evidence="3" type="ORF">FQU78_00035</name>
</gene>